<protein>
    <submittedName>
        <fullName evidence="2">Uncharacterized protein</fullName>
    </submittedName>
</protein>
<accession>A0ABT3PSJ0</accession>
<reference evidence="2 3" key="1">
    <citation type="submission" date="2021-03" db="EMBL/GenBank/DDBJ databases">
        <title>Aliifodinibius sp. nov., a new bacterium isolated from saline soil.</title>
        <authorList>
            <person name="Galisteo C."/>
            <person name="De La Haba R."/>
            <person name="Sanchez-Porro C."/>
            <person name="Ventosa A."/>
        </authorList>
    </citation>
    <scope>NUCLEOTIDE SEQUENCE [LARGE SCALE GENOMIC DNA]</scope>
    <source>
        <strain evidence="2 3">1BSP15-2V2</strain>
    </source>
</reference>
<organism evidence="2 3">
    <name type="scientific">Fodinibius salsisoli</name>
    <dbReference type="NCBI Taxonomy" id="2820877"/>
    <lineage>
        <taxon>Bacteria</taxon>
        <taxon>Pseudomonadati</taxon>
        <taxon>Balneolota</taxon>
        <taxon>Balneolia</taxon>
        <taxon>Balneolales</taxon>
        <taxon>Balneolaceae</taxon>
        <taxon>Fodinibius</taxon>
    </lineage>
</organism>
<dbReference type="Proteomes" id="UP001207918">
    <property type="component" value="Unassembled WGS sequence"/>
</dbReference>
<evidence type="ECO:0000256" key="1">
    <source>
        <dbReference type="SAM" id="Phobius"/>
    </source>
</evidence>
<dbReference type="RefSeq" id="WP_265767602.1">
    <property type="nucleotide sequence ID" value="NZ_JAGGJA010000017.1"/>
</dbReference>
<proteinExistence type="predicted"/>
<keyword evidence="1" id="KW-0472">Membrane</keyword>
<dbReference type="EMBL" id="JAGGJA010000017">
    <property type="protein sequence ID" value="MCW9708795.1"/>
    <property type="molecule type" value="Genomic_DNA"/>
</dbReference>
<comment type="caution">
    <text evidence="2">The sequence shown here is derived from an EMBL/GenBank/DDBJ whole genome shotgun (WGS) entry which is preliminary data.</text>
</comment>
<keyword evidence="3" id="KW-1185">Reference proteome</keyword>
<feature type="transmembrane region" description="Helical" evidence="1">
    <location>
        <begin position="12"/>
        <end position="28"/>
    </location>
</feature>
<name>A0ABT3PSJ0_9BACT</name>
<keyword evidence="1" id="KW-1133">Transmembrane helix</keyword>
<evidence type="ECO:0000313" key="3">
    <source>
        <dbReference type="Proteomes" id="UP001207918"/>
    </source>
</evidence>
<keyword evidence="1" id="KW-0812">Transmembrane</keyword>
<evidence type="ECO:0000313" key="2">
    <source>
        <dbReference type="EMBL" id="MCW9708795.1"/>
    </source>
</evidence>
<feature type="transmembrane region" description="Helical" evidence="1">
    <location>
        <begin position="48"/>
        <end position="67"/>
    </location>
</feature>
<sequence length="85" mass="9594">MKINKLSFRLDALCIASIYFVLSIAWILCSDQILEFTLGSQELINDYQTFKGLFFVTLTAFEIYALVRGSVRTGCAICAIFKRVA</sequence>
<gene>
    <name evidence="2" type="ORF">J6I44_18185</name>
</gene>